<accession>A0A927HDV1</accession>
<dbReference type="InterPro" id="IPR036514">
    <property type="entry name" value="SGNH_hydro_sf"/>
</dbReference>
<organism evidence="4 5">
    <name type="scientific">Peribacillus faecalis</name>
    <dbReference type="NCBI Taxonomy" id="2772559"/>
    <lineage>
        <taxon>Bacteria</taxon>
        <taxon>Bacillati</taxon>
        <taxon>Bacillota</taxon>
        <taxon>Bacilli</taxon>
        <taxon>Bacillales</taxon>
        <taxon>Bacillaceae</taxon>
        <taxon>Peribacillus</taxon>
    </lineage>
</organism>
<evidence type="ECO:0000256" key="1">
    <source>
        <dbReference type="SAM" id="MobiDB-lite"/>
    </source>
</evidence>
<evidence type="ECO:0000313" key="4">
    <source>
        <dbReference type="EMBL" id="MBD3109853.1"/>
    </source>
</evidence>
<dbReference type="PANTHER" id="PTHR30383">
    <property type="entry name" value="THIOESTERASE 1/PROTEASE 1/LYSOPHOSPHOLIPASE L1"/>
    <property type="match status" value="1"/>
</dbReference>
<dbReference type="Pfam" id="PF13472">
    <property type="entry name" value="Lipase_GDSL_2"/>
    <property type="match status" value="1"/>
</dbReference>
<dbReference type="InterPro" id="IPR051532">
    <property type="entry name" value="Ester_Hydrolysis_Enzymes"/>
</dbReference>
<dbReference type="SUPFAM" id="SSF52266">
    <property type="entry name" value="SGNH hydrolase"/>
    <property type="match status" value="1"/>
</dbReference>
<dbReference type="Gene3D" id="3.40.50.1110">
    <property type="entry name" value="SGNH hydrolase"/>
    <property type="match status" value="1"/>
</dbReference>
<feature type="chain" id="PRO_5039688138" evidence="2">
    <location>
        <begin position="19"/>
        <end position="298"/>
    </location>
</feature>
<dbReference type="RefSeq" id="WP_190999383.1">
    <property type="nucleotide sequence ID" value="NZ_JACXSI010000045.1"/>
</dbReference>
<sequence length="298" mass="34295">MKKAIILAIICCFLSACSFYRVDSVTPSEKKADGQEEQAETSKGKVEEEKPITGKETFEPGENEQQQLYVEDESAADLRVTMLGDSLTEGIGDETDNGGYRYFLSEKLMEEPSINQVFFEEYGKKGLTSAGLKKRLKEAEIVESIQKTDVVVVTIGGNDVMNVVKKNFLNLKVGDFYQAMDKYDSNVQAIIKDIRTYNEEADIYLVGIYNPFQLLLSDIQEFDILMDEWNRRSNRIVEQYDAAYFVEIWEIFEEHDENLIFEGDYFHPNTKGYERMGEVIYQSVKDNTISREQHLETE</sequence>
<proteinExistence type="predicted"/>
<dbReference type="PROSITE" id="PS51257">
    <property type="entry name" value="PROKAR_LIPOPROTEIN"/>
    <property type="match status" value="1"/>
</dbReference>
<reference evidence="4" key="1">
    <citation type="submission" date="2020-09" db="EMBL/GenBank/DDBJ databases">
        <title>Bacillus faecalis sp. nov., a moderately halophilic bacterium isolated from cow faeces.</title>
        <authorList>
            <person name="Jiang L."/>
            <person name="Lee J."/>
        </authorList>
    </citation>
    <scope>NUCLEOTIDE SEQUENCE</scope>
    <source>
        <strain evidence="4">AGMB 02131</strain>
    </source>
</reference>
<feature type="region of interest" description="Disordered" evidence="1">
    <location>
        <begin position="28"/>
        <end position="65"/>
    </location>
</feature>
<dbReference type="AlphaFoldDB" id="A0A927HDV1"/>
<name>A0A927HDV1_9BACI</name>
<dbReference type="InterPro" id="IPR013830">
    <property type="entry name" value="SGNH_hydro"/>
</dbReference>
<evidence type="ECO:0000259" key="3">
    <source>
        <dbReference type="Pfam" id="PF13472"/>
    </source>
</evidence>
<gene>
    <name evidence="4" type="ORF">IEO70_16050</name>
</gene>
<protein>
    <submittedName>
        <fullName evidence="4">GDSL family lipase</fullName>
    </submittedName>
</protein>
<feature type="compositionally biased region" description="Basic and acidic residues" evidence="1">
    <location>
        <begin position="28"/>
        <end position="58"/>
    </location>
</feature>
<evidence type="ECO:0000313" key="5">
    <source>
        <dbReference type="Proteomes" id="UP000602076"/>
    </source>
</evidence>
<comment type="caution">
    <text evidence="4">The sequence shown here is derived from an EMBL/GenBank/DDBJ whole genome shotgun (WGS) entry which is preliminary data.</text>
</comment>
<feature type="signal peptide" evidence="2">
    <location>
        <begin position="1"/>
        <end position="18"/>
    </location>
</feature>
<dbReference type="Proteomes" id="UP000602076">
    <property type="component" value="Unassembled WGS sequence"/>
</dbReference>
<dbReference type="PANTHER" id="PTHR30383:SF27">
    <property type="entry name" value="SPORE GERMINATION LIPASE LIPC"/>
    <property type="match status" value="1"/>
</dbReference>
<evidence type="ECO:0000256" key="2">
    <source>
        <dbReference type="SAM" id="SignalP"/>
    </source>
</evidence>
<dbReference type="GO" id="GO:0004622">
    <property type="term" value="F:phosphatidylcholine lysophospholipase activity"/>
    <property type="evidence" value="ECO:0007669"/>
    <property type="project" value="TreeGrafter"/>
</dbReference>
<feature type="domain" description="SGNH hydrolase-type esterase" evidence="3">
    <location>
        <begin position="83"/>
        <end position="275"/>
    </location>
</feature>
<keyword evidence="2" id="KW-0732">Signal</keyword>
<dbReference type="EMBL" id="JACXSI010000045">
    <property type="protein sequence ID" value="MBD3109853.1"/>
    <property type="molecule type" value="Genomic_DNA"/>
</dbReference>
<keyword evidence="5" id="KW-1185">Reference proteome</keyword>